<comment type="caution">
    <text evidence="1">The sequence shown here is derived from an EMBL/GenBank/DDBJ whole genome shotgun (WGS) entry which is preliminary data.</text>
</comment>
<evidence type="ECO:0000313" key="1">
    <source>
        <dbReference type="EMBL" id="ERI81858.1"/>
    </source>
</evidence>
<dbReference type="EMBL" id="AWSV01000151">
    <property type="protein sequence ID" value="ERI81858.1"/>
    <property type="molecule type" value="Genomic_DNA"/>
</dbReference>
<accession>U2CCW5</accession>
<evidence type="ECO:0000313" key="2">
    <source>
        <dbReference type="Proteomes" id="UP000016496"/>
    </source>
</evidence>
<organism evidence="1 2">
    <name type="scientific">Bacteroides pyogenes F0041</name>
    <dbReference type="NCBI Taxonomy" id="1321819"/>
    <lineage>
        <taxon>Bacteria</taxon>
        <taxon>Pseudomonadati</taxon>
        <taxon>Bacteroidota</taxon>
        <taxon>Bacteroidia</taxon>
        <taxon>Bacteroidales</taxon>
        <taxon>Bacteroidaceae</taxon>
        <taxon>Bacteroides</taxon>
    </lineage>
</organism>
<protein>
    <submittedName>
        <fullName evidence="1">Uncharacterized protein</fullName>
    </submittedName>
</protein>
<sequence>MCKIYHNYIGKMIVISNSQPLYLHELSCKLTIKSKTFVPKPEINLPGFESLLT</sequence>
<proteinExistence type="predicted"/>
<dbReference type="Proteomes" id="UP000016496">
    <property type="component" value="Unassembled WGS sequence"/>
</dbReference>
<dbReference type="AlphaFoldDB" id="U2CCW5"/>
<dbReference type="HOGENOM" id="CLU_3058699_0_0_10"/>
<gene>
    <name evidence="1" type="ORF">HMPREF1981_02864</name>
</gene>
<name>U2CCW5_9BACE</name>
<reference evidence="1 2" key="1">
    <citation type="submission" date="2013-08" db="EMBL/GenBank/DDBJ databases">
        <authorList>
            <person name="Weinstock G."/>
            <person name="Sodergren E."/>
            <person name="Wylie T."/>
            <person name="Fulton L."/>
            <person name="Fulton R."/>
            <person name="Fronick C."/>
            <person name="O'Laughlin M."/>
            <person name="Godfrey J."/>
            <person name="Miner T."/>
            <person name="Herter B."/>
            <person name="Appelbaum E."/>
            <person name="Cordes M."/>
            <person name="Lek S."/>
            <person name="Wollam A."/>
            <person name="Pepin K.H."/>
            <person name="Palsikar V.B."/>
            <person name="Mitreva M."/>
            <person name="Wilson R.K."/>
        </authorList>
    </citation>
    <scope>NUCLEOTIDE SEQUENCE [LARGE SCALE GENOMIC DNA]</scope>
    <source>
        <strain evidence="1 2">F0041</strain>
    </source>
</reference>